<feature type="region of interest" description="Disordered" evidence="1">
    <location>
        <begin position="258"/>
        <end position="277"/>
    </location>
</feature>
<evidence type="ECO:0000256" key="1">
    <source>
        <dbReference type="SAM" id="MobiDB-lite"/>
    </source>
</evidence>
<dbReference type="AlphaFoldDB" id="A0A835YAH4"/>
<accession>A0A835YAH4</accession>
<keyword evidence="3" id="KW-1185">Reference proteome</keyword>
<feature type="region of interest" description="Disordered" evidence="1">
    <location>
        <begin position="142"/>
        <end position="232"/>
    </location>
</feature>
<feature type="region of interest" description="Disordered" evidence="1">
    <location>
        <begin position="19"/>
        <end position="41"/>
    </location>
</feature>
<dbReference type="Proteomes" id="UP000612055">
    <property type="component" value="Unassembled WGS sequence"/>
</dbReference>
<gene>
    <name evidence="2" type="ORF">HYH03_003221</name>
</gene>
<proteinExistence type="predicted"/>
<feature type="compositionally biased region" description="Basic and acidic residues" evidence="1">
    <location>
        <begin position="179"/>
        <end position="191"/>
    </location>
</feature>
<evidence type="ECO:0000313" key="2">
    <source>
        <dbReference type="EMBL" id="KAG2499036.1"/>
    </source>
</evidence>
<organism evidence="2 3">
    <name type="scientific">Edaphochlamys debaryana</name>
    <dbReference type="NCBI Taxonomy" id="47281"/>
    <lineage>
        <taxon>Eukaryota</taxon>
        <taxon>Viridiplantae</taxon>
        <taxon>Chlorophyta</taxon>
        <taxon>core chlorophytes</taxon>
        <taxon>Chlorophyceae</taxon>
        <taxon>CS clade</taxon>
        <taxon>Chlamydomonadales</taxon>
        <taxon>Chlamydomonadales incertae sedis</taxon>
        <taxon>Edaphochlamys</taxon>
    </lineage>
</organism>
<protein>
    <submittedName>
        <fullName evidence="2">Uncharacterized protein</fullName>
    </submittedName>
</protein>
<comment type="caution">
    <text evidence="2">The sequence shown here is derived from an EMBL/GenBank/DDBJ whole genome shotgun (WGS) entry which is preliminary data.</text>
</comment>
<dbReference type="OrthoDB" id="535237at2759"/>
<name>A0A835YAH4_9CHLO</name>
<reference evidence="2" key="1">
    <citation type="journal article" date="2020" name="bioRxiv">
        <title>Comparative genomics of Chlamydomonas.</title>
        <authorList>
            <person name="Craig R.J."/>
            <person name="Hasan A.R."/>
            <person name="Ness R.W."/>
            <person name="Keightley P.D."/>
        </authorList>
    </citation>
    <scope>NUCLEOTIDE SEQUENCE</scope>
    <source>
        <strain evidence="2">CCAP 11/70</strain>
    </source>
</reference>
<sequence length="398" mass="42886">MASYRAQNERLQVLGRLMPQQQPPVSPGLSLAARGQTQAENHRPPELVNALVQRHFFPAEGAVADGVGENVPVMEDRLEDEQRRLKEYHKLVRRRAAETSRMIRAEQDAKLKLANAARERLQAAKDFGTKVAVGNARVLLRKGQGSPSPAKAAAPAASTASGPAGPPSPREPVAPKQLCRQDQDQLEKEHYPVPPPKPEAAPSEESEAEEAKDAEAEAEPEPAPAPRGPPASVAARRRLLSHCPFAADELRALEEAEQARLEAAAEPGPGSGLPPGAMSPMQLPVGQFQGQGGFKTRVLQPVQIPSSQRPVGKMFKSKPLPLAVSLSDKTGLGRIAERAAEMGIGTRILLPRPCACPHAASLFDPLYPEKCARNCPFYKQPARYEALLTNMLRAADVI</sequence>
<dbReference type="EMBL" id="JAEHOE010000008">
    <property type="protein sequence ID" value="KAG2499036.1"/>
    <property type="molecule type" value="Genomic_DNA"/>
</dbReference>
<evidence type="ECO:0000313" key="3">
    <source>
        <dbReference type="Proteomes" id="UP000612055"/>
    </source>
</evidence>
<feature type="compositionally biased region" description="Low complexity" evidence="1">
    <location>
        <begin position="145"/>
        <end position="163"/>
    </location>
</feature>